<feature type="domain" description="SPOR" evidence="3">
    <location>
        <begin position="180"/>
        <end position="255"/>
    </location>
</feature>
<comment type="subcellular location">
    <subcellularLocation>
        <location evidence="1">Cell inner membrane</location>
        <topology evidence="1">Single-pass type II membrane protein</topology>
    </subcellularLocation>
    <text evidence="1">Localizes to the septum. Localizes to the midcell via interaction with the early cell division protein FtsA and via the periplasmic SPOR domain.</text>
</comment>
<keyword evidence="1 4" id="KW-0132">Cell division</keyword>
<dbReference type="SUPFAM" id="SSF110997">
    <property type="entry name" value="Sporulation related repeat"/>
    <property type="match status" value="1"/>
</dbReference>
<evidence type="ECO:0000313" key="5">
    <source>
        <dbReference type="Proteomes" id="UP001058124"/>
    </source>
</evidence>
<dbReference type="GO" id="GO:0005886">
    <property type="term" value="C:plasma membrane"/>
    <property type="evidence" value="ECO:0007669"/>
    <property type="project" value="UniProtKB-SubCell"/>
</dbReference>
<dbReference type="GO" id="GO:0000917">
    <property type="term" value="P:division septum assembly"/>
    <property type="evidence" value="ECO:0007669"/>
    <property type="project" value="UniProtKB-KW"/>
</dbReference>
<comment type="function">
    <text evidence="1">Essential cell division protein that activates septal peptidoglycan synthesis and constriction of the cell. Acts on both sides of the membrane, via interaction with FtsA in the cytoplasm and interaction with the FtsQBL complex in the periplasm. These interactions may induce a conformational switch in both FtsA and FtsQBL, leading to septal peptidoglycan synthesis by FtsI and associated synthases.</text>
</comment>
<dbReference type="HAMAP" id="MF_02039">
    <property type="entry name" value="FtsN_entero"/>
    <property type="match status" value="1"/>
</dbReference>
<dbReference type="PROSITE" id="PS51724">
    <property type="entry name" value="SPOR"/>
    <property type="match status" value="1"/>
</dbReference>
<keyword evidence="5" id="KW-1185">Reference proteome</keyword>
<dbReference type="Proteomes" id="UP001058124">
    <property type="component" value="Unassembled WGS sequence"/>
</dbReference>
<dbReference type="PANTHER" id="PTHR38687:SF2">
    <property type="entry name" value="CELL DIVISION PROTEIN FTSN"/>
    <property type="match status" value="1"/>
</dbReference>
<dbReference type="GO" id="GO:0042834">
    <property type="term" value="F:peptidoglycan binding"/>
    <property type="evidence" value="ECO:0007669"/>
    <property type="project" value="InterPro"/>
</dbReference>
<dbReference type="InterPro" id="IPR011930">
    <property type="entry name" value="FtsN"/>
</dbReference>
<protein>
    <recommendedName>
        <fullName evidence="1">Cell division protein FtsN</fullName>
    </recommendedName>
</protein>
<dbReference type="InterPro" id="IPR007730">
    <property type="entry name" value="SPOR-like_dom"/>
</dbReference>
<evidence type="ECO:0000256" key="2">
    <source>
        <dbReference type="SAM" id="MobiDB-lite"/>
    </source>
</evidence>
<keyword evidence="1" id="KW-0812">Transmembrane</keyword>
<sequence length="257" mass="27251">MAQRDYVSRGRSSSRGKKNSKSKKKKSASGAASKLMIVLAVAVLVVFAGGLYYITQNKSVPEPQTSGPAATQGNGLPPRPTNRWTYIEELENRQVTNSPNSGAAQPPLSQQPQLTAEQRKALEQIQSDMQKPPASQPRTEAATNPATSRDGGSRPALNAAESNAPKSTTPPAPTVQTTAQAKNQRWTIQCGSFRTAEQADSVKVKLAFAGFESRISASGGWNRVILGPYSNRDGADKTLQRLKSAGMGSCIPVAAGN</sequence>
<comment type="subunit">
    <text evidence="1">Interacts with FtsA via its N-terminal cytoplasmic domain.</text>
</comment>
<keyword evidence="1" id="KW-1003">Cell membrane</keyword>
<keyword evidence="1" id="KW-0997">Cell inner membrane</keyword>
<dbReference type="InterPro" id="IPR036680">
    <property type="entry name" value="SPOR-like_sf"/>
</dbReference>
<dbReference type="GO" id="GO:0043093">
    <property type="term" value="P:FtsZ-dependent cytokinesis"/>
    <property type="evidence" value="ECO:0007669"/>
    <property type="project" value="UniProtKB-UniRule"/>
</dbReference>
<dbReference type="RefSeq" id="WP_027273656.1">
    <property type="nucleotide sequence ID" value="NZ_BRLH01000003.1"/>
</dbReference>
<gene>
    <name evidence="1 4" type="primary">ftsN</name>
    <name evidence="4" type="ORF">SOASR030_18060</name>
</gene>
<dbReference type="InterPro" id="IPR052521">
    <property type="entry name" value="Cell_div_SPOR-domain"/>
</dbReference>
<feature type="compositionally biased region" description="Polar residues" evidence="2">
    <location>
        <begin position="58"/>
        <end position="74"/>
    </location>
</feature>
<reference evidence="4" key="1">
    <citation type="submission" date="2022-06" db="EMBL/GenBank/DDBJ databases">
        <title>Draft genome sequences of Leminorella grimontii str. JCM5902.</title>
        <authorList>
            <person name="Wakabayashi Y."/>
            <person name="Kojima K."/>
        </authorList>
    </citation>
    <scope>NUCLEOTIDE SEQUENCE</scope>
    <source>
        <strain evidence="4">JCM 5902</strain>
    </source>
</reference>
<dbReference type="EMBL" id="BRLH01000003">
    <property type="protein sequence ID" value="GKX55694.1"/>
    <property type="molecule type" value="Genomic_DNA"/>
</dbReference>
<feature type="disulfide bond" evidence="1">
    <location>
        <begin position="190"/>
        <end position="250"/>
    </location>
</feature>
<feature type="region of interest" description="Disordered" evidence="2">
    <location>
        <begin position="58"/>
        <end position="82"/>
    </location>
</feature>
<accession>A0AAV5N3W2</accession>
<dbReference type="AlphaFoldDB" id="A0AAV5N3W2"/>
<dbReference type="GO" id="GO:0032153">
    <property type="term" value="C:cell division site"/>
    <property type="evidence" value="ECO:0007669"/>
    <property type="project" value="UniProtKB-UniRule"/>
</dbReference>
<keyword evidence="1" id="KW-1015">Disulfide bond</keyword>
<name>A0AAV5N3W2_9GAMM</name>
<keyword evidence="1" id="KW-1133">Transmembrane helix</keyword>
<proteinExistence type="inferred from homology"/>
<feature type="compositionally biased region" description="Low complexity" evidence="2">
    <location>
        <begin position="105"/>
        <end position="114"/>
    </location>
</feature>
<feature type="region of interest" description="Disordered" evidence="2">
    <location>
        <begin position="1"/>
        <end position="29"/>
    </location>
</feature>
<evidence type="ECO:0000256" key="1">
    <source>
        <dbReference type="HAMAP-Rule" id="MF_02039"/>
    </source>
</evidence>
<dbReference type="Pfam" id="PF05036">
    <property type="entry name" value="SPOR"/>
    <property type="match status" value="1"/>
</dbReference>
<dbReference type="Gene3D" id="3.30.70.1070">
    <property type="entry name" value="Sporulation related repeat"/>
    <property type="match status" value="1"/>
</dbReference>
<comment type="similarity">
    <text evidence="1">Belongs to the FtsN family.</text>
</comment>
<evidence type="ECO:0000313" key="4">
    <source>
        <dbReference type="EMBL" id="GKX55694.1"/>
    </source>
</evidence>
<keyword evidence="1" id="KW-0717">Septation</keyword>
<evidence type="ECO:0000259" key="3">
    <source>
        <dbReference type="PROSITE" id="PS51724"/>
    </source>
</evidence>
<keyword evidence="1" id="KW-0472">Membrane</keyword>
<comment type="caution">
    <text evidence="4">The sequence shown here is derived from an EMBL/GenBank/DDBJ whole genome shotgun (WGS) entry which is preliminary data.</text>
</comment>
<feature type="compositionally biased region" description="Polar residues" evidence="2">
    <location>
        <begin position="136"/>
        <end position="147"/>
    </location>
</feature>
<feature type="region of interest" description="Disordered" evidence="2">
    <location>
        <begin position="96"/>
        <end position="181"/>
    </location>
</feature>
<organism evidence="4 5">
    <name type="scientific">Leminorella grimontii</name>
    <dbReference type="NCBI Taxonomy" id="82981"/>
    <lineage>
        <taxon>Bacteria</taxon>
        <taxon>Pseudomonadati</taxon>
        <taxon>Pseudomonadota</taxon>
        <taxon>Gammaproteobacteria</taxon>
        <taxon>Enterobacterales</taxon>
        <taxon>Budviciaceae</taxon>
        <taxon>Leminorella</taxon>
    </lineage>
</organism>
<keyword evidence="1" id="KW-0131">Cell cycle</keyword>
<dbReference type="PANTHER" id="PTHR38687">
    <property type="entry name" value="CELL DIVISION PROTEIN DEDD-RELATED"/>
    <property type="match status" value="1"/>
</dbReference>
<feature type="transmembrane region" description="Helical" evidence="1">
    <location>
        <begin position="31"/>
        <end position="54"/>
    </location>
</feature>
<feature type="compositionally biased region" description="Basic residues" evidence="2">
    <location>
        <begin position="12"/>
        <end position="27"/>
    </location>
</feature>